<organism evidence="1 2">
    <name type="scientific">Protopolystoma xenopodis</name>
    <dbReference type="NCBI Taxonomy" id="117903"/>
    <lineage>
        <taxon>Eukaryota</taxon>
        <taxon>Metazoa</taxon>
        <taxon>Spiralia</taxon>
        <taxon>Lophotrochozoa</taxon>
        <taxon>Platyhelminthes</taxon>
        <taxon>Monogenea</taxon>
        <taxon>Polyopisthocotylea</taxon>
        <taxon>Polystomatidea</taxon>
        <taxon>Polystomatidae</taxon>
        <taxon>Protopolystoma</taxon>
    </lineage>
</organism>
<proteinExistence type="predicted"/>
<dbReference type="AlphaFoldDB" id="A0A448WCY6"/>
<evidence type="ECO:0000313" key="1">
    <source>
        <dbReference type="EMBL" id="VEL08756.1"/>
    </source>
</evidence>
<comment type="caution">
    <text evidence="1">The sequence shown here is derived from an EMBL/GenBank/DDBJ whole genome shotgun (WGS) entry which is preliminary data.</text>
</comment>
<name>A0A448WCY6_9PLAT</name>
<keyword evidence="2" id="KW-1185">Reference proteome</keyword>
<dbReference type="Proteomes" id="UP000784294">
    <property type="component" value="Unassembled WGS sequence"/>
</dbReference>
<dbReference type="EMBL" id="CAAALY010004669">
    <property type="protein sequence ID" value="VEL08756.1"/>
    <property type="molecule type" value="Genomic_DNA"/>
</dbReference>
<gene>
    <name evidence="1" type="ORF">PXEA_LOCUS2196</name>
</gene>
<accession>A0A448WCY6</accession>
<evidence type="ECO:0000313" key="2">
    <source>
        <dbReference type="Proteomes" id="UP000784294"/>
    </source>
</evidence>
<protein>
    <submittedName>
        <fullName evidence="1">Uncharacterized protein</fullName>
    </submittedName>
</protein>
<reference evidence="1" key="1">
    <citation type="submission" date="2018-11" db="EMBL/GenBank/DDBJ databases">
        <authorList>
            <consortium name="Pathogen Informatics"/>
        </authorList>
    </citation>
    <scope>NUCLEOTIDE SEQUENCE</scope>
</reference>
<sequence length="80" mass="9069">MGIQTIQRLFSETRGDALIIPLASGLLFPRYAPTRHLSRKWLLAVEMSSAVGFQRSRISTECRHTGPNKLCMFLTTRHPV</sequence>